<keyword evidence="3" id="KW-1185">Reference proteome</keyword>
<dbReference type="RefSeq" id="WP_216872668.1">
    <property type="nucleotide sequence ID" value="NZ_JAERQM010000001.1"/>
</dbReference>
<evidence type="ECO:0000313" key="2">
    <source>
        <dbReference type="EMBL" id="MBU8542324.1"/>
    </source>
</evidence>
<gene>
    <name evidence="2" type="ORF">JJQ90_01325</name>
</gene>
<feature type="transmembrane region" description="Helical" evidence="1">
    <location>
        <begin position="108"/>
        <end position="126"/>
    </location>
</feature>
<accession>A0ABS6H1M6</accession>
<proteinExistence type="predicted"/>
<evidence type="ECO:0008006" key="4">
    <source>
        <dbReference type="Google" id="ProtNLM"/>
    </source>
</evidence>
<dbReference type="Proteomes" id="UP000689967">
    <property type="component" value="Unassembled WGS sequence"/>
</dbReference>
<evidence type="ECO:0000256" key="1">
    <source>
        <dbReference type="SAM" id="Phobius"/>
    </source>
</evidence>
<keyword evidence="1" id="KW-0472">Membrane</keyword>
<reference evidence="2 3" key="1">
    <citation type="submission" date="2021-01" db="EMBL/GenBank/DDBJ databases">
        <title>Roseomonas sp. nov, a bacterium isolated from an oil production mixture in Yumen Oilfield.</title>
        <authorList>
            <person name="Wu D."/>
        </authorList>
    </citation>
    <scope>NUCLEOTIDE SEQUENCE [LARGE SCALE GENOMIC DNA]</scope>
    <source>
        <strain evidence="2 3">ROY-5-3</strain>
    </source>
</reference>
<sequence length="127" mass="14052">MEMMRTLADHSIRRALSFAGLAVVTLMLALSFDIVLALRTGGNLLAMLCLGLIWTAWRTPHRNMRRSELWSLLTEHAAILARSLPPAEAQRLMAATLRQRLLWHAEQVGAAALVLWVVALLLGFLAG</sequence>
<organism evidence="2 3">
    <name type="scientific">Falsiroseomonas oleicola</name>
    <dbReference type="NCBI Taxonomy" id="2801474"/>
    <lineage>
        <taxon>Bacteria</taxon>
        <taxon>Pseudomonadati</taxon>
        <taxon>Pseudomonadota</taxon>
        <taxon>Alphaproteobacteria</taxon>
        <taxon>Acetobacterales</taxon>
        <taxon>Roseomonadaceae</taxon>
        <taxon>Falsiroseomonas</taxon>
    </lineage>
</organism>
<protein>
    <recommendedName>
        <fullName evidence="4">DUF2269 family protein</fullName>
    </recommendedName>
</protein>
<comment type="caution">
    <text evidence="2">The sequence shown here is derived from an EMBL/GenBank/DDBJ whole genome shotgun (WGS) entry which is preliminary data.</text>
</comment>
<feature type="transmembrane region" description="Helical" evidence="1">
    <location>
        <begin position="41"/>
        <end position="57"/>
    </location>
</feature>
<evidence type="ECO:0000313" key="3">
    <source>
        <dbReference type="Proteomes" id="UP000689967"/>
    </source>
</evidence>
<keyword evidence="1" id="KW-1133">Transmembrane helix</keyword>
<name>A0ABS6H1M6_9PROT</name>
<dbReference type="EMBL" id="JAERQM010000001">
    <property type="protein sequence ID" value="MBU8542324.1"/>
    <property type="molecule type" value="Genomic_DNA"/>
</dbReference>
<keyword evidence="1" id="KW-0812">Transmembrane</keyword>